<sequence>MANLIIPQRNAFYRLPVLGGFFAISRRYPFVAIFILLVFLVIPAIFANQISQYNPRVGKLSERLIPPAWSEGETVEGIEVRKPGTWAHPLGTDKQGRDVLTRVIYGARVSLVVAVISIILAGCVGTTLGLMAGYFGGNLDHLIMRLVDVCISIPAILLALVLSIALGPSFQTVIIVIVAIFWSRYARLIRGETLAIKNR</sequence>
<dbReference type="CDD" id="cd06261">
    <property type="entry name" value="TM_PBP2"/>
    <property type="match status" value="1"/>
</dbReference>
<proteinExistence type="predicted"/>
<comment type="subcellular location">
    <subcellularLocation>
        <location evidence="1">Cell membrane</location>
        <topology evidence="1">Multi-pass membrane protein</topology>
    </subcellularLocation>
</comment>
<gene>
    <name evidence="9" type="ORF">METZ01_LOCUS283049</name>
</gene>
<accession>A0A382L322</accession>
<feature type="domain" description="ABC transmembrane type-1" evidence="8">
    <location>
        <begin position="107"/>
        <end position="199"/>
    </location>
</feature>
<dbReference type="PROSITE" id="PS50928">
    <property type="entry name" value="ABC_TM1"/>
    <property type="match status" value="1"/>
</dbReference>
<reference evidence="9" key="1">
    <citation type="submission" date="2018-05" db="EMBL/GenBank/DDBJ databases">
        <authorList>
            <person name="Lanie J.A."/>
            <person name="Ng W.-L."/>
            <person name="Kazmierczak K.M."/>
            <person name="Andrzejewski T.M."/>
            <person name="Davidsen T.M."/>
            <person name="Wayne K.J."/>
            <person name="Tettelin H."/>
            <person name="Glass J.I."/>
            <person name="Rusch D."/>
            <person name="Podicherti R."/>
            <person name="Tsui H.-C.T."/>
            <person name="Winkler M.E."/>
        </authorList>
    </citation>
    <scope>NUCLEOTIDE SEQUENCE</scope>
</reference>
<feature type="non-terminal residue" evidence="9">
    <location>
        <position position="199"/>
    </location>
</feature>
<dbReference type="EMBL" id="UINC01083976">
    <property type="protein sequence ID" value="SVC30195.1"/>
    <property type="molecule type" value="Genomic_DNA"/>
</dbReference>
<dbReference type="InterPro" id="IPR035906">
    <property type="entry name" value="MetI-like_sf"/>
</dbReference>
<keyword evidence="5 7" id="KW-1133">Transmembrane helix</keyword>
<dbReference type="PANTHER" id="PTHR43386:SF25">
    <property type="entry name" value="PEPTIDE ABC TRANSPORTER PERMEASE PROTEIN"/>
    <property type="match status" value="1"/>
</dbReference>
<keyword evidence="3" id="KW-1003">Cell membrane</keyword>
<evidence type="ECO:0000256" key="6">
    <source>
        <dbReference type="ARBA" id="ARBA00023136"/>
    </source>
</evidence>
<keyword evidence="2" id="KW-0813">Transport</keyword>
<feature type="transmembrane region" description="Helical" evidence="7">
    <location>
        <begin position="155"/>
        <end position="182"/>
    </location>
</feature>
<feature type="transmembrane region" description="Helical" evidence="7">
    <location>
        <begin position="28"/>
        <end position="47"/>
    </location>
</feature>
<evidence type="ECO:0000256" key="3">
    <source>
        <dbReference type="ARBA" id="ARBA00022475"/>
    </source>
</evidence>
<dbReference type="InterPro" id="IPR050366">
    <property type="entry name" value="BP-dependent_transpt_permease"/>
</dbReference>
<keyword evidence="6 7" id="KW-0472">Membrane</keyword>
<dbReference type="Gene3D" id="1.10.3720.10">
    <property type="entry name" value="MetI-like"/>
    <property type="match status" value="1"/>
</dbReference>
<evidence type="ECO:0000256" key="7">
    <source>
        <dbReference type="SAM" id="Phobius"/>
    </source>
</evidence>
<name>A0A382L322_9ZZZZ</name>
<dbReference type="GO" id="GO:0005886">
    <property type="term" value="C:plasma membrane"/>
    <property type="evidence" value="ECO:0007669"/>
    <property type="project" value="UniProtKB-SubCell"/>
</dbReference>
<dbReference type="PANTHER" id="PTHR43386">
    <property type="entry name" value="OLIGOPEPTIDE TRANSPORT SYSTEM PERMEASE PROTEIN APPC"/>
    <property type="match status" value="1"/>
</dbReference>
<evidence type="ECO:0000256" key="4">
    <source>
        <dbReference type="ARBA" id="ARBA00022692"/>
    </source>
</evidence>
<evidence type="ECO:0000256" key="5">
    <source>
        <dbReference type="ARBA" id="ARBA00022989"/>
    </source>
</evidence>
<evidence type="ECO:0000256" key="2">
    <source>
        <dbReference type="ARBA" id="ARBA00022448"/>
    </source>
</evidence>
<evidence type="ECO:0000313" key="9">
    <source>
        <dbReference type="EMBL" id="SVC30195.1"/>
    </source>
</evidence>
<feature type="transmembrane region" description="Helical" evidence="7">
    <location>
        <begin position="111"/>
        <end position="135"/>
    </location>
</feature>
<evidence type="ECO:0000256" key="1">
    <source>
        <dbReference type="ARBA" id="ARBA00004651"/>
    </source>
</evidence>
<organism evidence="9">
    <name type="scientific">marine metagenome</name>
    <dbReference type="NCBI Taxonomy" id="408172"/>
    <lineage>
        <taxon>unclassified sequences</taxon>
        <taxon>metagenomes</taxon>
        <taxon>ecological metagenomes</taxon>
    </lineage>
</organism>
<evidence type="ECO:0000259" key="8">
    <source>
        <dbReference type="PROSITE" id="PS50928"/>
    </source>
</evidence>
<dbReference type="InterPro" id="IPR000515">
    <property type="entry name" value="MetI-like"/>
</dbReference>
<dbReference type="Pfam" id="PF00528">
    <property type="entry name" value="BPD_transp_1"/>
    <property type="match status" value="1"/>
</dbReference>
<keyword evidence="4 7" id="KW-0812">Transmembrane</keyword>
<dbReference type="SUPFAM" id="SSF161098">
    <property type="entry name" value="MetI-like"/>
    <property type="match status" value="1"/>
</dbReference>
<dbReference type="AlphaFoldDB" id="A0A382L322"/>
<protein>
    <recommendedName>
        <fullName evidence="8">ABC transmembrane type-1 domain-containing protein</fullName>
    </recommendedName>
</protein>
<dbReference type="GO" id="GO:0055085">
    <property type="term" value="P:transmembrane transport"/>
    <property type="evidence" value="ECO:0007669"/>
    <property type="project" value="InterPro"/>
</dbReference>